<dbReference type="EnsemblMetazoa" id="ISCW000641-RA">
    <property type="protein sequence ID" value="ISCW000641-PA"/>
    <property type="gene ID" value="ISCW000641"/>
</dbReference>
<keyword evidence="4" id="KW-1185">Reference proteome</keyword>
<protein>
    <submittedName>
        <fullName evidence="2 3">Uncharacterized protein</fullName>
    </submittedName>
</protein>
<evidence type="ECO:0000313" key="4">
    <source>
        <dbReference type="Proteomes" id="UP000001555"/>
    </source>
</evidence>
<evidence type="ECO:0000313" key="2">
    <source>
        <dbReference type="EMBL" id="EEC00510.1"/>
    </source>
</evidence>
<sequence>MRVPVLYPPRRPHPCPSRDRLATARRPSGSLDGRFPLFPALSCFVSKCANKPRSGSDTLRVSGTSARLSAFLSHRARRFI</sequence>
<dbReference type="VEuPathDB" id="VectorBase:ISCW000641"/>
<gene>
    <name evidence="2" type="ORF">IscW_ISCW000641</name>
</gene>
<dbReference type="AlphaFoldDB" id="B7P1N8"/>
<dbReference type="VEuPathDB" id="VectorBase:ISCI000641"/>
<dbReference type="HOGENOM" id="CLU_2592405_0_0_1"/>
<dbReference type="EMBL" id="DS617630">
    <property type="protein sequence ID" value="EEC00510.1"/>
    <property type="molecule type" value="Genomic_DNA"/>
</dbReference>
<dbReference type="PaxDb" id="6945-B7P1N8"/>
<name>B7P1N8_IXOSC</name>
<dbReference type="EMBL" id="ABJB010884203">
    <property type="status" value="NOT_ANNOTATED_CDS"/>
    <property type="molecule type" value="Genomic_DNA"/>
</dbReference>
<feature type="region of interest" description="Disordered" evidence="1">
    <location>
        <begin position="1"/>
        <end position="28"/>
    </location>
</feature>
<proteinExistence type="predicted"/>
<reference evidence="3" key="2">
    <citation type="submission" date="2020-05" db="UniProtKB">
        <authorList>
            <consortium name="EnsemblMetazoa"/>
        </authorList>
    </citation>
    <scope>IDENTIFICATION</scope>
    <source>
        <strain evidence="3">wikel</strain>
    </source>
</reference>
<dbReference type="Proteomes" id="UP000001555">
    <property type="component" value="Unassembled WGS sequence"/>
</dbReference>
<reference evidence="2 4" key="1">
    <citation type="submission" date="2008-03" db="EMBL/GenBank/DDBJ databases">
        <title>Annotation of Ixodes scapularis.</title>
        <authorList>
            <consortium name="Ixodes scapularis Genome Project Consortium"/>
            <person name="Caler E."/>
            <person name="Hannick L.I."/>
            <person name="Bidwell S."/>
            <person name="Joardar V."/>
            <person name="Thiagarajan M."/>
            <person name="Amedeo P."/>
            <person name="Galinsky K.J."/>
            <person name="Schobel S."/>
            <person name="Inman J."/>
            <person name="Hostetler J."/>
            <person name="Miller J."/>
            <person name="Hammond M."/>
            <person name="Megy K."/>
            <person name="Lawson D."/>
            <person name="Kodira C."/>
            <person name="Sutton G."/>
            <person name="Meyer J."/>
            <person name="Hill C.A."/>
            <person name="Birren B."/>
            <person name="Nene V."/>
            <person name="Collins F."/>
            <person name="Alarcon-Chaidez F."/>
            <person name="Wikel S."/>
            <person name="Strausberg R."/>
        </authorList>
    </citation>
    <scope>NUCLEOTIDE SEQUENCE [LARGE SCALE GENOMIC DNA]</scope>
    <source>
        <strain evidence="4">Wikel</strain>
        <strain evidence="2">Wikel colony</strain>
    </source>
</reference>
<evidence type="ECO:0000256" key="1">
    <source>
        <dbReference type="SAM" id="MobiDB-lite"/>
    </source>
</evidence>
<dbReference type="InParanoid" id="B7P1N8"/>
<accession>B7P1N8</accession>
<organism>
    <name type="scientific">Ixodes scapularis</name>
    <name type="common">Black-legged tick</name>
    <name type="synonym">Deer tick</name>
    <dbReference type="NCBI Taxonomy" id="6945"/>
    <lineage>
        <taxon>Eukaryota</taxon>
        <taxon>Metazoa</taxon>
        <taxon>Ecdysozoa</taxon>
        <taxon>Arthropoda</taxon>
        <taxon>Chelicerata</taxon>
        <taxon>Arachnida</taxon>
        <taxon>Acari</taxon>
        <taxon>Parasitiformes</taxon>
        <taxon>Ixodida</taxon>
        <taxon>Ixodoidea</taxon>
        <taxon>Ixodidae</taxon>
        <taxon>Ixodinae</taxon>
        <taxon>Ixodes</taxon>
    </lineage>
</organism>
<evidence type="ECO:0000313" key="3">
    <source>
        <dbReference type="EnsemblMetazoa" id="ISCW000641-PA"/>
    </source>
</evidence>